<dbReference type="Pfam" id="PF01758">
    <property type="entry name" value="SBF"/>
    <property type="match status" value="1"/>
</dbReference>
<dbReference type="Gene3D" id="1.20.1530.20">
    <property type="match status" value="1"/>
</dbReference>
<dbReference type="InterPro" id="IPR038770">
    <property type="entry name" value="Na+/solute_symporter_sf"/>
</dbReference>
<dbReference type="Proteomes" id="UP001642483">
    <property type="component" value="Unassembled WGS sequence"/>
</dbReference>
<feature type="transmembrane region" description="Helical" evidence="8">
    <location>
        <begin position="193"/>
        <end position="218"/>
    </location>
</feature>
<accession>A0ABP0F3A3</accession>
<evidence type="ECO:0000313" key="10">
    <source>
        <dbReference type="Proteomes" id="UP001642483"/>
    </source>
</evidence>
<reference evidence="9 10" key="1">
    <citation type="submission" date="2024-02" db="EMBL/GenBank/DDBJ databases">
        <authorList>
            <person name="Daric V."/>
            <person name="Darras S."/>
        </authorList>
    </citation>
    <scope>NUCLEOTIDE SEQUENCE [LARGE SCALE GENOMIC DNA]</scope>
</reference>
<keyword evidence="10" id="KW-1185">Reference proteome</keyword>
<proteinExistence type="inferred from homology"/>
<keyword evidence="6 8" id="KW-0472">Membrane</keyword>
<sequence length="378" mass="41150">MATTGFTSLAENISLVTNSSSVMTPPQASTVQVALSYLLIAMIAVAMLGVGCGVDYRKVLEHFKKPSGILIGFFSQFLFMPLIAFAMAKIFQMTDSQVIILLIVGSCPGGTTSNIVTYWVDGDIDLSITMTFVSSTLGLGMMPLLLFIYSQGFDENLSVPFQTIGITIASLVVPVFIGMFIRHKFPQKYPIILKVLTVFGIISIIAVASASIAVYSGVFVLTTSQTVCAVLFPLIGMGLGYGFSSLVSCYRPLRLHHFQRRTIAIETGVQNAQLATSIVQLSDFPLRVKGAMLPFPIVYLGAQLGWIVVGLLAFRVYKSKFHRITPGDQSSSAEDDKVREEKLKEGSGCGNPNPAYDEIEPPTYEDITEQRHNEITVL</sequence>
<comment type="similarity">
    <text evidence="2">Belongs to the bile acid:sodium symporter (BASS) (TC 2.A.28) family.</text>
</comment>
<evidence type="ECO:0000256" key="8">
    <source>
        <dbReference type="SAM" id="Phobius"/>
    </source>
</evidence>
<keyword evidence="5 8" id="KW-1133">Transmembrane helix</keyword>
<dbReference type="PANTHER" id="PTHR10361">
    <property type="entry name" value="SODIUM-BILE ACID COTRANSPORTER"/>
    <property type="match status" value="1"/>
</dbReference>
<evidence type="ECO:0000256" key="7">
    <source>
        <dbReference type="SAM" id="MobiDB-lite"/>
    </source>
</evidence>
<keyword evidence="4" id="KW-0769">Symport</keyword>
<protein>
    <submittedName>
        <fullName evidence="9">Uncharacterized protein</fullName>
    </submittedName>
</protein>
<comment type="caution">
    <text evidence="9">The sequence shown here is derived from an EMBL/GenBank/DDBJ whole genome shotgun (WGS) entry which is preliminary data.</text>
</comment>
<feature type="transmembrane region" description="Helical" evidence="8">
    <location>
        <begin position="127"/>
        <end position="149"/>
    </location>
</feature>
<name>A0ABP0F3A3_CLALP</name>
<feature type="transmembrane region" description="Helical" evidence="8">
    <location>
        <begin position="230"/>
        <end position="250"/>
    </location>
</feature>
<evidence type="ECO:0000256" key="2">
    <source>
        <dbReference type="ARBA" id="ARBA00006528"/>
    </source>
</evidence>
<feature type="transmembrane region" description="Helical" evidence="8">
    <location>
        <begin position="293"/>
        <end position="314"/>
    </location>
</feature>
<evidence type="ECO:0000256" key="3">
    <source>
        <dbReference type="ARBA" id="ARBA00022692"/>
    </source>
</evidence>
<feature type="transmembrane region" description="Helical" evidence="8">
    <location>
        <begin position="161"/>
        <end position="181"/>
    </location>
</feature>
<feature type="region of interest" description="Disordered" evidence="7">
    <location>
        <begin position="325"/>
        <end position="378"/>
    </location>
</feature>
<dbReference type="PANTHER" id="PTHR10361:SF55">
    <property type="entry name" value="SODIUM-DEPENDENT ORGANIC ANION TRANSPORTER"/>
    <property type="match status" value="1"/>
</dbReference>
<evidence type="ECO:0000313" key="9">
    <source>
        <dbReference type="EMBL" id="CAK8672904.1"/>
    </source>
</evidence>
<dbReference type="EMBL" id="CAWYQH010000002">
    <property type="protein sequence ID" value="CAK8672904.1"/>
    <property type="molecule type" value="Genomic_DNA"/>
</dbReference>
<feature type="transmembrane region" description="Helical" evidence="8">
    <location>
        <begin position="34"/>
        <end position="56"/>
    </location>
</feature>
<evidence type="ECO:0000256" key="5">
    <source>
        <dbReference type="ARBA" id="ARBA00022989"/>
    </source>
</evidence>
<organism evidence="9 10">
    <name type="scientific">Clavelina lepadiformis</name>
    <name type="common">Light-bulb sea squirt</name>
    <name type="synonym">Ascidia lepadiformis</name>
    <dbReference type="NCBI Taxonomy" id="159417"/>
    <lineage>
        <taxon>Eukaryota</taxon>
        <taxon>Metazoa</taxon>
        <taxon>Chordata</taxon>
        <taxon>Tunicata</taxon>
        <taxon>Ascidiacea</taxon>
        <taxon>Aplousobranchia</taxon>
        <taxon>Clavelinidae</taxon>
        <taxon>Clavelina</taxon>
    </lineage>
</organism>
<evidence type="ECO:0000256" key="4">
    <source>
        <dbReference type="ARBA" id="ARBA00022847"/>
    </source>
</evidence>
<gene>
    <name evidence="9" type="ORF">CVLEPA_LOCUS2705</name>
</gene>
<feature type="compositionally biased region" description="Basic and acidic residues" evidence="7">
    <location>
        <begin position="368"/>
        <end position="378"/>
    </location>
</feature>
<feature type="compositionally biased region" description="Basic and acidic residues" evidence="7">
    <location>
        <begin position="334"/>
        <end position="345"/>
    </location>
</feature>
<dbReference type="InterPro" id="IPR004710">
    <property type="entry name" value="Bilac:Na_transpt"/>
</dbReference>
<keyword evidence="4" id="KW-0813">Transport</keyword>
<feature type="transmembrane region" description="Helical" evidence="8">
    <location>
        <begin position="68"/>
        <end position="91"/>
    </location>
</feature>
<feature type="transmembrane region" description="Helical" evidence="8">
    <location>
        <begin position="97"/>
        <end position="120"/>
    </location>
</feature>
<evidence type="ECO:0000256" key="1">
    <source>
        <dbReference type="ARBA" id="ARBA00004141"/>
    </source>
</evidence>
<dbReference type="InterPro" id="IPR002657">
    <property type="entry name" value="BilAc:Na_symport/Acr3"/>
</dbReference>
<keyword evidence="3 8" id="KW-0812">Transmembrane</keyword>
<evidence type="ECO:0000256" key="6">
    <source>
        <dbReference type="ARBA" id="ARBA00023136"/>
    </source>
</evidence>
<comment type="subcellular location">
    <subcellularLocation>
        <location evidence="1">Membrane</location>
        <topology evidence="1">Multi-pass membrane protein</topology>
    </subcellularLocation>
</comment>